<evidence type="ECO:0000313" key="3">
    <source>
        <dbReference type="Proteomes" id="UP001362999"/>
    </source>
</evidence>
<organism evidence="2 3">
    <name type="scientific">Favolaschia claudopus</name>
    <dbReference type="NCBI Taxonomy" id="2862362"/>
    <lineage>
        <taxon>Eukaryota</taxon>
        <taxon>Fungi</taxon>
        <taxon>Dikarya</taxon>
        <taxon>Basidiomycota</taxon>
        <taxon>Agaricomycotina</taxon>
        <taxon>Agaricomycetes</taxon>
        <taxon>Agaricomycetidae</taxon>
        <taxon>Agaricales</taxon>
        <taxon>Marasmiineae</taxon>
        <taxon>Mycenaceae</taxon>
        <taxon>Favolaschia</taxon>
    </lineage>
</organism>
<name>A0AAW0BVZ3_9AGAR</name>
<comment type="caution">
    <text evidence="2">The sequence shown here is derived from an EMBL/GenBank/DDBJ whole genome shotgun (WGS) entry which is preliminary data.</text>
</comment>
<proteinExistence type="predicted"/>
<dbReference type="Proteomes" id="UP001362999">
    <property type="component" value="Unassembled WGS sequence"/>
</dbReference>
<feature type="region of interest" description="Disordered" evidence="1">
    <location>
        <begin position="1"/>
        <end position="38"/>
    </location>
</feature>
<sequence length="223" mass="25556">MGRQATGKGHSDKFPLPVKINNPTRQSGKSTRKNLDNEDVLLVKSRTRSPTATHAEVAAAQGVWDKQEDRHSERHRVGKAKRRFGPQFQFSHRRVNLSVNQATKGHLNHDKAIEKGSTPASNLHSRIQSIIHVRREKSLDRPPRTRLGRRELEISQTAYRPPRDDEDALLLFLRIISRHPRNIPVVNILRPKSNPRRKPGEERSANERAGVRDRKLRGDISFQ</sequence>
<dbReference type="EMBL" id="JAWWNJ010000025">
    <property type="protein sequence ID" value="KAK7030513.1"/>
    <property type="molecule type" value="Genomic_DNA"/>
</dbReference>
<dbReference type="AlphaFoldDB" id="A0AAW0BVZ3"/>
<reference evidence="2 3" key="1">
    <citation type="journal article" date="2024" name="J Genomics">
        <title>Draft genome sequencing and assembly of Favolaschia claudopus CIRM-BRFM 2984 isolated from oak limbs.</title>
        <authorList>
            <person name="Navarro D."/>
            <person name="Drula E."/>
            <person name="Chaduli D."/>
            <person name="Cazenave R."/>
            <person name="Ahrendt S."/>
            <person name="Wang J."/>
            <person name="Lipzen A."/>
            <person name="Daum C."/>
            <person name="Barry K."/>
            <person name="Grigoriev I.V."/>
            <person name="Favel A."/>
            <person name="Rosso M.N."/>
            <person name="Martin F."/>
        </authorList>
    </citation>
    <scope>NUCLEOTIDE SEQUENCE [LARGE SCALE GENOMIC DNA]</scope>
    <source>
        <strain evidence="2 3">CIRM-BRFM 2984</strain>
    </source>
</reference>
<keyword evidence="3" id="KW-1185">Reference proteome</keyword>
<protein>
    <submittedName>
        <fullName evidence="2">Uncharacterized protein</fullName>
    </submittedName>
</protein>
<evidence type="ECO:0000313" key="2">
    <source>
        <dbReference type="EMBL" id="KAK7030513.1"/>
    </source>
</evidence>
<evidence type="ECO:0000256" key="1">
    <source>
        <dbReference type="SAM" id="MobiDB-lite"/>
    </source>
</evidence>
<feature type="compositionally biased region" description="Basic and acidic residues" evidence="1">
    <location>
        <begin position="198"/>
        <end position="223"/>
    </location>
</feature>
<accession>A0AAW0BVZ3</accession>
<feature type="region of interest" description="Disordered" evidence="1">
    <location>
        <begin position="190"/>
        <end position="223"/>
    </location>
</feature>
<gene>
    <name evidence="2" type="ORF">R3P38DRAFT_2774485</name>
</gene>